<dbReference type="PRINTS" id="PR00148">
    <property type="entry name" value="ENOLASE"/>
</dbReference>
<comment type="similarity">
    <text evidence="3">Belongs to the enolase family.</text>
</comment>
<evidence type="ECO:0000256" key="6">
    <source>
        <dbReference type="ARBA" id="ARBA00023152"/>
    </source>
</evidence>
<feature type="compositionally biased region" description="Polar residues" evidence="8">
    <location>
        <begin position="103"/>
        <end position="112"/>
    </location>
</feature>
<comment type="cofactor">
    <cofactor evidence="1">
        <name>Mg(2+)</name>
        <dbReference type="ChEBI" id="CHEBI:18420"/>
    </cofactor>
</comment>
<evidence type="ECO:0000256" key="8">
    <source>
        <dbReference type="SAM" id="MobiDB-lite"/>
    </source>
</evidence>
<keyword evidence="6" id="KW-0324">Glycolysis</keyword>
<reference evidence="11 12" key="1">
    <citation type="submission" date="2024-04" db="EMBL/GenBank/DDBJ databases">
        <title>Tritrichomonas musculus Genome.</title>
        <authorList>
            <person name="Alves-Ferreira E."/>
            <person name="Grigg M."/>
            <person name="Lorenzi H."/>
            <person name="Galac M."/>
        </authorList>
    </citation>
    <scope>NUCLEOTIDE SEQUENCE [LARGE SCALE GENOMIC DNA]</scope>
    <source>
        <strain evidence="11 12">EAF2021</strain>
    </source>
</reference>
<keyword evidence="5" id="KW-0460">Magnesium</keyword>
<dbReference type="Gene3D" id="3.30.390.10">
    <property type="entry name" value="Enolase-like, N-terminal domain"/>
    <property type="match status" value="1"/>
</dbReference>
<dbReference type="SMART" id="SM01192">
    <property type="entry name" value="Enolase_C"/>
    <property type="match status" value="1"/>
</dbReference>
<dbReference type="InterPro" id="IPR029017">
    <property type="entry name" value="Enolase-like_N"/>
</dbReference>
<dbReference type="Pfam" id="PF00113">
    <property type="entry name" value="Enolase_C"/>
    <property type="match status" value="1"/>
</dbReference>
<evidence type="ECO:0000256" key="1">
    <source>
        <dbReference type="ARBA" id="ARBA00001946"/>
    </source>
</evidence>
<dbReference type="SUPFAM" id="SSF54826">
    <property type="entry name" value="Enolase N-terminal domain-like"/>
    <property type="match status" value="1"/>
</dbReference>
<evidence type="ECO:0000313" key="11">
    <source>
        <dbReference type="EMBL" id="KAK8883324.1"/>
    </source>
</evidence>
<feature type="domain" description="Enolase N-terminal" evidence="10">
    <location>
        <begin position="66"/>
        <end position="200"/>
    </location>
</feature>
<dbReference type="InterPro" id="IPR020809">
    <property type="entry name" value="Enolase_CS"/>
</dbReference>
<dbReference type="NCBIfam" id="TIGR01060">
    <property type="entry name" value="eno"/>
    <property type="match status" value="1"/>
</dbReference>
<feature type="domain" description="Enolase C-terminal TIM barrel" evidence="9">
    <location>
        <begin position="238"/>
        <end position="522"/>
    </location>
</feature>
<gene>
    <name evidence="11" type="ORF">M9Y10_045974</name>
</gene>
<dbReference type="InterPro" id="IPR020811">
    <property type="entry name" value="Enolase_N"/>
</dbReference>
<keyword evidence="12" id="KW-1185">Reference proteome</keyword>
<dbReference type="SMART" id="SM01193">
    <property type="entry name" value="Enolase_N"/>
    <property type="match status" value="1"/>
</dbReference>
<feature type="region of interest" description="Disordered" evidence="8">
    <location>
        <begin position="103"/>
        <end position="126"/>
    </location>
</feature>
<dbReference type="PANTHER" id="PTHR11902:SF1">
    <property type="entry name" value="ENOLASE"/>
    <property type="match status" value="1"/>
</dbReference>
<evidence type="ECO:0000256" key="2">
    <source>
        <dbReference type="ARBA" id="ARBA00005031"/>
    </source>
</evidence>
<dbReference type="CDD" id="cd22962">
    <property type="entry name" value="DD_AtENO3-like"/>
    <property type="match status" value="1"/>
</dbReference>
<dbReference type="InterPro" id="IPR020810">
    <property type="entry name" value="Enolase_C"/>
</dbReference>
<dbReference type="SUPFAM" id="SSF51604">
    <property type="entry name" value="Enolase C-terminal domain-like"/>
    <property type="match status" value="1"/>
</dbReference>
<dbReference type="InterPro" id="IPR000941">
    <property type="entry name" value="Enolase"/>
</dbReference>
<name>A0ABR2JWS8_9EUKA</name>
<keyword evidence="7" id="KW-0456">Lyase</keyword>
<evidence type="ECO:0000256" key="4">
    <source>
        <dbReference type="ARBA" id="ARBA00012058"/>
    </source>
</evidence>
<dbReference type="EC" id="4.2.1.11" evidence="4"/>
<evidence type="ECO:0000313" key="12">
    <source>
        <dbReference type="Proteomes" id="UP001470230"/>
    </source>
</evidence>
<dbReference type="EMBL" id="JAPFFF010000009">
    <property type="protein sequence ID" value="KAK8883324.1"/>
    <property type="molecule type" value="Genomic_DNA"/>
</dbReference>
<evidence type="ECO:0000259" key="10">
    <source>
        <dbReference type="SMART" id="SM01193"/>
    </source>
</evidence>
<evidence type="ECO:0000256" key="3">
    <source>
        <dbReference type="ARBA" id="ARBA00009604"/>
    </source>
</evidence>
<evidence type="ECO:0000256" key="7">
    <source>
        <dbReference type="ARBA" id="ARBA00023239"/>
    </source>
</evidence>
<evidence type="ECO:0000256" key="5">
    <source>
        <dbReference type="ARBA" id="ARBA00022842"/>
    </source>
</evidence>
<dbReference type="Pfam" id="PF03952">
    <property type="entry name" value="Enolase_N"/>
    <property type="match status" value="1"/>
</dbReference>
<dbReference type="InterPro" id="IPR036849">
    <property type="entry name" value="Enolase-like_C_sf"/>
</dbReference>
<comment type="pathway">
    <text evidence="2">Carbohydrate degradation; glycolysis; pyruvate from D-glyceraldehyde 3-phosphate: step 4/5.</text>
</comment>
<dbReference type="PROSITE" id="PS00164">
    <property type="entry name" value="ENOLASE"/>
    <property type="match status" value="1"/>
</dbReference>
<protein>
    <recommendedName>
        <fullName evidence="4">phosphopyruvate hydratase</fullName>
        <ecNumber evidence="4">4.2.1.11</ecNumber>
    </recommendedName>
</protein>
<dbReference type="CDD" id="cd03313">
    <property type="entry name" value="enolase"/>
    <property type="match status" value="1"/>
</dbReference>
<proteinExistence type="inferred from homology"/>
<sequence length="522" mass="58229">MTEEEQCEETIAEVINKKEAVEEYLEKHQILQALDQSINELFETRPVDVCGVLSQILMRRALPPTIDHLIGREVLDSRGNPTVEVDVYVKYLDEIIFAARSSAPSGASTGSNEAREVRDTSSPRYDGLGTQQAVQNVNEILSPALKDHELKNLVDLDRIICETDGTELKETVGGNACTAASFALAESGSVLSEMQLFQYLSEQFDIISNPQENQAEVDSNLNNDQNLNDTVRVFKQKRYRIPTPFFNILNGGKHAGGNLRIQEFMISPREDMPFPEQLRMASEVYHKLGSLLAKEKGPSSRNLGDEGGYAPQLNSPEEAITLIENAIQIAGYEPGHDIRIALDAAATEFYNQQTKTYEIEEGLNKTGPEMIDYWKEMIEKHPSIISIEDPLEEKDYENWIKLNEEIGDKVKLVGDDLYTTNVNTIAKGIEEKWCNALLLKVNQIGTISEAMRAAKLVLDAGQTVMVSHRSGETCNSLIADLAVAIGAQSIKTGSTARGERIQKYTRLLQIYDYLKENNLLIV</sequence>
<comment type="caution">
    <text evidence="11">The sequence shown here is derived from an EMBL/GenBank/DDBJ whole genome shotgun (WGS) entry which is preliminary data.</text>
</comment>
<dbReference type="Proteomes" id="UP001470230">
    <property type="component" value="Unassembled WGS sequence"/>
</dbReference>
<evidence type="ECO:0000259" key="9">
    <source>
        <dbReference type="SMART" id="SM01192"/>
    </source>
</evidence>
<dbReference type="Gene3D" id="3.20.20.120">
    <property type="entry name" value="Enolase-like C-terminal domain"/>
    <property type="match status" value="1"/>
</dbReference>
<dbReference type="PANTHER" id="PTHR11902">
    <property type="entry name" value="ENOLASE"/>
    <property type="match status" value="1"/>
</dbReference>
<organism evidence="11 12">
    <name type="scientific">Tritrichomonas musculus</name>
    <dbReference type="NCBI Taxonomy" id="1915356"/>
    <lineage>
        <taxon>Eukaryota</taxon>
        <taxon>Metamonada</taxon>
        <taxon>Parabasalia</taxon>
        <taxon>Tritrichomonadida</taxon>
        <taxon>Tritrichomonadidae</taxon>
        <taxon>Tritrichomonas</taxon>
    </lineage>
</organism>
<dbReference type="HAMAP" id="MF_00318">
    <property type="entry name" value="Enolase"/>
    <property type="match status" value="1"/>
</dbReference>
<accession>A0ABR2JWS8</accession>